<evidence type="ECO:0000256" key="1">
    <source>
        <dbReference type="ARBA" id="ARBA00004651"/>
    </source>
</evidence>
<protein>
    <submittedName>
        <fullName evidence="11">ATP-binding cassette domain-containing protein</fullName>
    </submittedName>
</protein>
<feature type="transmembrane region" description="Helical" evidence="8">
    <location>
        <begin position="243"/>
        <end position="268"/>
    </location>
</feature>
<feature type="region of interest" description="Disordered" evidence="7">
    <location>
        <begin position="579"/>
        <end position="616"/>
    </location>
</feature>
<dbReference type="SUPFAM" id="SSF90123">
    <property type="entry name" value="ABC transporter transmembrane region"/>
    <property type="match status" value="1"/>
</dbReference>
<dbReference type="GO" id="GO:0005524">
    <property type="term" value="F:ATP binding"/>
    <property type="evidence" value="ECO:0007669"/>
    <property type="project" value="UniProtKB-KW"/>
</dbReference>
<feature type="transmembrane region" description="Helical" evidence="8">
    <location>
        <begin position="131"/>
        <end position="153"/>
    </location>
</feature>
<name>A0AAU7JET5_9HYPH</name>
<dbReference type="InterPro" id="IPR027417">
    <property type="entry name" value="P-loop_NTPase"/>
</dbReference>
<comment type="subcellular location">
    <subcellularLocation>
        <location evidence="1">Cell membrane</location>
        <topology evidence="1">Multi-pass membrane protein</topology>
    </subcellularLocation>
</comment>
<evidence type="ECO:0000313" key="11">
    <source>
        <dbReference type="EMBL" id="XBO38660.1"/>
    </source>
</evidence>
<dbReference type="PROSITE" id="PS50929">
    <property type="entry name" value="ABC_TM1F"/>
    <property type="match status" value="1"/>
</dbReference>
<evidence type="ECO:0000259" key="9">
    <source>
        <dbReference type="PROSITE" id="PS50893"/>
    </source>
</evidence>
<evidence type="ECO:0000256" key="3">
    <source>
        <dbReference type="ARBA" id="ARBA00022741"/>
    </source>
</evidence>
<dbReference type="PROSITE" id="PS51257">
    <property type="entry name" value="PROKAR_LIPOPROTEIN"/>
    <property type="match status" value="1"/>
</dbReference>
<dbReference type="Gene3D" id="1.20.1560.10">
    <property type="entry name" value="ABC transporter type 1, transmembrane domain"/>
    <property type="match status" value="1"/>
</dbReference>
<dbReference type="PANTHER" id="PTHR24221">
    <property type="entry name" value="ATP-BINDING CASSETTE SUB-FAMILY B"/>
    <property type="match status" value="1"/>
</dbReference>
<feature type="domain" description="ABC transporter" evidence="9">
    <location>
        <begin position="343"/>
        <end position="578"/>
    </location>
</feature>
<evidence type="ECO:0000256" key="7">
    <source>
        <dbReference type="SAM" id="MobiDB-lite"/>
    </source>
</evidence>
<keyword evidence="6 8" id="KW-0472">Membrane</keyword>
<feature type="compositionally biased region" description="Basic and acidic residues" evidence="7">
    <location>
        <begin position="606"/>
        <end position="616"/>
    </location>
</feature>
<dbReference type="InterPro" id="IPR036640">
    <property type="entry name" value="ABC1_TM_sf"/>
</dbReference>
<dbReference type="InterPro" id="IPR003439">
    <property type="entry name" value="ABC_transporter-like_ATP-bd"/>
</dbReference>
<keyword evidence="4 11" id="KW-0067">ATP-binding</keyword>
<evidence type="ECO:0000256" key="6">
    <source>
        <dbReference type="ARBA" id="ARBA00023136"/>
    </source>
</evidence>
<keyword evidence="3" id="KW-0547">Nucleotide-binding</keyword>
<dbReference type="PROSITE" id="PS50893">
    <property type="entry name" value="ABC_TRANSPORTER_2"/>
    <property type="match status" value="1"/>
</dbReference>
<evidence type="ECO:0000256" key="8">
    <source>
        <dbReference type="SAM" id="Phobius"/>
    </source>
</evidence>
<dbReference type="InterPro" id="IPR003593">
    <property type="entry name" value="AAA+_ATPase"/>
</dbReference>
<dbReference type="PANTHER" id="PTHR24221:SF248">
    <property type="entry name" value="ABC TRANSPORTER TRANSMEMBRANE REGION"/>
    <property type="match status" value="1"/>
</dbReference>
<feature type="transmembrane region" description="Helical" evidence="8">
    <location>
        <begin position="61"/>
        <end position="79"/>
    </location>
</feature>
<evidence type="ECO:0000256" key="2">
    <source>
        <dbReference type="ARBA" id="ARBA00022692"/>
    </source>
</evidence>
<dbReference type="SUPFAM" id="SSF52540">
    <property type="entry name" value="P-loop containing nucleoside triphosphate hydrolases"/>
    <property type="match status" value="1"/>
</dbReference>
<evidence type="ECO:0000259" key="10">
    <source>
        <dbReference type="PROSITE" id="PS50929"/>
    </source>
</evidence>
<keyword evidence="5 8" id="KW-1133">Transmembrane helix</keyword>
<dbReference type="SMART" id="SM00382">
    <property type="entry name" value="AAA"/>
    <property type="match status" value="1"/>
</dbReference>
<evidence type="ECO:0000256" key="4">
    <source>
        <dbReference type="ARBA" id="ARBA00022840"/>
    </source>
</evidence>
<dbReference type="InterPro" id="IPR039421">
    <property type="entry name" value="Type_1_exporter"/>
</dbReference>
<feature type="domain" description="ABC transmembrane type-1" evidence="10">
    <location>
        <begin position="27"/>
        <end position="303"/>
    </location>
</feature>
<feature type="transmembrane region" description="Helical" evidence="8">
    <location>
        <begin position="21"/>
        <end position="41"/>
    </location>
</feature>
<dbReference type="Gene3D" id="3.40.50.300">
    <property type="entry name" value="P-loop containing nucleotide triphosphate hydrolases"/>
    <property type="match status" value="1"/>
</dbReference>
<accession>A0AAU7JET5</accession>
<dbReference type="GO" id="GO:0005886">
    <property type="term" value="C:plasma membrane"/>
    <property type="evidence" value="ECO:0007669"/>
    <property type="project" value="UniProtKB-SubCell"/>
</dbReference>
<proteinExistence type="predicted"/>
<feature type="transmembrane region" description="Helical" evidence="8">
    <location>
        <begin position="159"/>
        <end position="178"/>
    </location>
</feature>
<gene>
    <name evidence="11" type="ORF">ABEG18_23685</name>
</gene>
<dbReference type="GO" id="GO:0140359">
    <property type="term" value="F:ABC-type transporter activity"/>
    <property type="evidence" value="ECO:0007669"/>
    <property type="project" value="InterPro"/>
</dbReference>
<keyword evidence="2 8" id="KW-0812">Transmembrane</keyword>
<sequence>MRRTSISQTQTHPLHEAWRRAGPALGLAFAYSCGHNLLLLAPPLFLLQIYDRVLSSRSMDTLVMLALIVAFAVMVGSLLDALRRIALGRIGGWLEDRLRPPLLTATLDCGDPRLAGQAAAAYRDAGMLRHFLGSSACPLLFDVVWAPLFLILLFLVHPLLGAIGALSAVLVFGAALAGETVVGDSAARAAEGYARSSARLAAAAPQLSALRAAGTAQLAARLAMDEASTAAQDREDGRRRAEIMMLLTTPFRGVAQIAVMAVATGLVLHEDRSPAIIFASSLLFGRCLAPLQGLATSWKALDAALAAYRRIADVLAWSAGTAAARPADLHLLLREPGDAKGRLFVENVRFAPPGAARSVLRDVSFDLAPGECLGVIGLSGAGKSMLSQLIAGVHAPDQGQILLEEPDPSCLPAAESARCVGYLPQEVDLVGGSLKQVISGQDDADLDDVVEAARLVGLHDTIARLPDGYDTDAVHGGLILLRGHRQRLGLARAFFGRPRLVVLDEPNACLDCVGERILAEAIAKIKAANGMVVVTTHRTGLLAVTDKILILNHGSVSAFGPTREVSDHYLSPQPVGRRVVRAPAEGHDALPRRPGGLRKARPGWGGDDRGEKGSPS</sequence>
<dbReference type="GO" id="GO:0016887">
    <property type="term" value="F:ATP hydrolysis activity"/>
    <property type="evidence" value="ECO:0007669"/>
    <property type="project" value="InterPro"/>
</dbReference>
<evidence type="ECO:0000256" key="5">
    <source>
        <dbReference type="ARBA" id="ARBA00022989"/>
    </source>
</evidence>
<dbReference type="Pfam" id="PF00005">
    <property type="entry name" value="ABC_tran"/>
    <property type="match status" value="1"/>
</dbReference>
<dbReference type="InterPro" id="IPR011527">
    <property type="entry name" value="ABC1_TM_dom"/>
</dbReference>
<dbReference type="RefSeq" id="WP_406855501.1">
    <property type="nucleotide sequence ID" value="NZ_CP157484.1"/>
</dbReference>
<organism evidence="11">
    <name type="scientific">Alsobacter sp. KACC 23698</name>
    <dbReference type="NCBI Taxonomy" id="3149229"/>
    <lineage>
        <taxon>Bacteria</taxon>
        <taxon>Pseudomonadati</taxon>
        <taxon>Pseudomonadota</taxon>
        <taxon>Alphaproteobacteria</taxon>
        <taxon>Hyphomicrobiales</taxon>
        <taxon>Alsobacteraceae</taxon>
        <taxon>Alsobacter</taxon>
    </lineage>
</organism>
<dbReference type="GO" id="GO:0034040">
    <property type="term" value="F:ATPase-coupled lipid transmembrane transporter activity"/>
    <property type="evidence" value="ECO:0007669"/>
    <property type="project" value="TreeGrafter"/>
</dbReference>
<dbReference type="EMBL" id="CP157484">
    <property type="protein sequence ID" value="XBO38660.1"/>
    <property type="molecule type" value="Genomic_DNA"/>
</dbReference>
<dbReference type="AlphaFoldDB" id="A0AAU7JET5"/>
<reference evidence="11" key="1">
    <citation type="submission" date="2024-05" db="EMBL/GenBank/DDBJ databases">
        <authorList>
            <person name="Kim S."/>
            <person name="Heo J."/>
            <person name="Choi H."/>
            <person name="Choi Y."/>
            <person name="Kwon S.-W."/>
            <person name="Kim Y."/>
        </authorList>
    </citation>
    <scope>NUCLEOTIDE SEQUENCE</scope>
    <source>
        <strain evidence="11">KACC 23698</strain>
    </source>
</reference>